<gene>
    <name evidence="2" type="ORF">VNO77_34484</name>
</gene>
<feature type="compositionally biased region" description="Polar residues" evidence="1">
    <location>
        <begin position="11"/>
        <end position="20"/>
    </location>
</feature>
<accession>A0AAN9PZA2</accession>
<feature type="region of interest" description="Disordered" evidence="1">
    <location>
        <begin position="1"/>
        <end position="21"/>
    </location>
</feature>
<reference evidence="2 3" key="1">
    <citation type="submission" date="2024-01" db="EMBL/GenBank/DDBJ databases">
        <title>The genomes of 5 underutilized Papilionoideae crops provide insights into root nodulation and disease resistanc.</title>
        <authorList>
            <person name="Jiang F."/>
        </authorList>
    </citation>
    <scope>NUCLEOTIDE SEQUENCE [LARGE SCALE GENOMIC DNA]</scope>
    <source>
        <strain evidence="2">LVBAO_FW01</strain>
        <tissue evidence="2">Leaves</tissue>
    </source>
</reference>
<dbReference type="Proteomes" id="UP001367508">
    <property type="component" value="Unassembled WGS sequence"/>
</dbReference>
<evidence type="ECO:0000313" key="3">
    <source>
        <dbReference type="Proteomes" id="UP001367508"/>
    </source>
</evidence>
<organism evidence="2 3">
    <name type="scientific">Canavalia gladiata</name>
    <name type="common">Sword bean</name>
    <name type="synonym">Dolichos gladiatus</name>
    <dbReference type="NCBI Taxonomy" id="3824"/>
    <lineage>
        <taxon>Eukaryota</taxon>
        <taxon>Viridiplantae</taxon>
        <taxon>Streptophyta</taxon>
        <taxon>Embryophyta</taxon>
        <taxon>Tracheophyta</taxon>
        <taxon>Spermatophyta</taxon>
        <taxon>Magnoliopsida</taxon>
        <taxon>eudicotyledons</taxon>
        <taxon>Gunneridae</taxon>
        <taxon>Pentapetalae</taxon>
        <taxon>rosids</taxon>
        <taxon>fabids</taxon>
        <taxon>Fabales</taxon>
        <taxon>Fabaceae</taxon>
        <taxon>Papilionoideae</taxon>
        <taxon>50 kb inversion clade</taxon>
        <taxon>NPAAA clade</taxon>
        <taxon>indigoferoid/millettioid clade</taxon>
        <taxon>Phaseoleae</taxon>
        <taxon>Canavalia</taxon>
    </lineage>
</organism>
<dbReference type="EMBL" id="JAYMYQ010000008">
    <property type="protein sequence ID" value="KAK7315902.1"/>
    <property type="molecule type" value="Genomic_DNA"/>
</dbReference>
<name>A0AAN9PZA2_CANGL</name>
<proteinExistence type="predicted"/>
<evidence type="ECO:0000313" key="2">
    <source>
        <dbReference type="EMBL" id="KAK7315902.1"/>
    </source>
</evidence>
<comment type="caution">
    <text evidence="2">The sequence shown here is derived from an EMBL/GenBank/DDBJ whole genome shotgun (WGS) entry which is preliminary data.</text>
</comment>
<protein>
    <submittedName>
        <fullName evidence="2">Uncharacterized protein</fullName>
    </submittedName>
</protein>
<evidence type="ECO:0000256" key="1">
    <source>
        <dbReference type="SAM" id="MobiDB-lite"/>
    </source>
</evidence>
<keyword evidence="3" id="KW-1185">Reference proteome</keyword>
<sequence>MGRGKVARPKGSQSKGSTHGCNAIMQVEMKSSWENELDLKLVRLKEVNPQHAHMAATSLHNWRCKIQGKKEVQHEDFSGGHPS</sequence>
<dbReference type="AlphaFoldDB" id="A0AAN9PZA2"/>